<evidence type="ECO:0000256" key="11">
    <source>
        <dbReference type="RuleBase" id="RU003780"/>
    </source>
</evidence>
<comment type="similarity">
    <text evidence="3 9 11">Belongs to the uracil-DNA glycosylase (UDG) superfamily. UNG family.</text>
</comment>
<evidence type="ECO:0000256" key="4">
    <source>
        <dbReference type="ARBA" id="ARBA00012030"/>
    </source>
</evidence>
<dbReference type="InterPro" id="IPR036895">
    <property type="entry name" value="Uracil-DNA_glycosylase-like_sf"/>
</dbReference>
<dbReference type="SUPFAM" id="SSF52141">
    <property type="entry name" value="Uracil-DNA glycosylase-like"/>
    <property type="match status" value="1"/>
</dbReference>
<gene>
    <name evidence="9" type="primary">ung</name>
    <name evidence="13" type="ORF">FN960_18685</name>
</gene>
<keyword evidence="13" id="KW-0326">Glycosidase</keyword>
<dbReference type="EMBL" id="VLXZ01000016">
    <property type="protein sequence ID" value="TSB44999.1"/>
    <property type="molecule type" value="Genomic_DNA"/>
</dbReference>
<dbReference type="GO" id="GO:0097510">
    <property type="term" value="P:base-excision repair, AP site formation via deaminated base removal"/>
    <property type="evidence" value="ECO:0007669"/>
    <property type="project" value="TreeGrafter"/>
</dbReference>
<comment type="caution">
    <text evidence="13">The sequence shown here is derived from an EMBL/GenBank/DDBJ whole genome shotgun (WGS) entry which is preliminary data.</text>
</comment>
<dbReference type="NCBIfam" id="TIGR00628">
    <property type="entry name" value="ung"/>
    <property type="match status" value="1"/>
</dbReference>
<dbReference type="OrthoDB" id="9804372at2"/>
<protein>
    <recommendedName>
        <fullName evidence="5 9">Uracil-DNA glycosylase</fullName>
        <shortName evidence="9">UDG</shortName>
        <ecNumber evidence="4 9">3.2.2.27</ecNumber>
    </recommendedName>
</protein>
<dbReference type="GO" id="GO:0004844">
    <property type="term" value="F:uracil DNA N-glycosylase activity"/>
    <property type="evidence" value="ECO:0007669"/>
    <property type="project" value="UniProtKB-UniRule"/>
</dbReference>
<evidence type="ECO:0000256" key="1">
    <source>
        <dbReference type="ARBA" id="ARBA00001400"/>
    </source>
</evidence>
<evidence type="ECO:0000259" key="12">
    <source>
        <dbReference type="SMART" id="SM00986"/>
    </source>
</evidence>
<dbReference type="GO" id="GO:0005737">
    <property type="term" value="C:cytoplasm"/>
    <property type="evidence" value="ECO:0007669"/>
    <property type="project" value="UniProtKB-SubCell"/>
</dbReference>
<keyword evidence="8 9" id="KW-0234">DNA repair</keyword>
<keyword evidence="9" id="KW-0963">Cytoplasm</keyword>
<feature type="active site" description="Proton acceptor" evidence="9 10">
    <location>
        <position position="64"/>
    </location>
</feature>
<dbReference type="NCBIfam" id="NF003591">
    <property type="entry name" value="PRK05254.1-4"/>
    <property type="match status" value="1"/>
</dbReference>
<comment type="function">
    <text evidence="2 9 11">Excises uracil residues from the DNA which can arise as a result of misincorporation of dUMP residues by DNA polymerase or due to deamination of cytosine.</text>
</comment>
<dbReference type="Gene3D" id="3.40.470.10">
    <property type="entry name" value="Uracil-DNA glycosylase-like domain"/>
    <property type="match status" value="1"/>
</dbReference>
<keyword evidence="14" id="KW-1185">Reference proteome</keyword>
<organism evidence="13 14">
    <name type="scientific">Alkalicoccobacillus porphyridii</name>
    <dbReference type="NCBI Taxonomy" id="2597270"/>
    <lineage>
        <taxon>Bacteria</taxon>
        <taxon>Bacillati</taxon>
        <taxon>Bacillota</taxon>
        <taxon>Bacilli</taxon>
        <taxon>Bacillales</taxon>
        <taxon>Bacillaceae</taxon>
        <taxon>Alkalicoccobacillus</taxon>
    </lineage>
</organism>
<dbReference type="PANTHER" id="PTHR11264">
    <property type="entry name" value="URACIL-DNA GLYCOSYLASE"/>
    <property type="match status" value="1"/>
</dbReference>
<keyword evidence="6 9" id="KW-0227">DNA damage</keyword>
<comment type="catalytic activity">
    <reaction evidence="1 9 11">
        <text>Hydrolyzes single-stranded DNA or mismatched double-stranded DNA and polynucleotides, releasing free uracil.</text>
        <dbReference type="EC" id="3.2.2.27"/>
    </reaction>
</comment>
<dbReference type="InterPro" id="IPR005122">
    <property type="entry name" value="Uracil-DNA_glycosylase-like"/>
</dbReference>
<dbReference type="FunFam" id="3.40.470.10:FF:000001">
    <property type="entry name" value="Uracil-DNA glycosylase"/>
    <property type="match status" value="1"/>
</dbReference>
<dbReference type="InterPro" id="IPR018085">
    <property type="entry name" value="Ura-DNA_Glyclase_AS"/>
</dbReference>
<evidence type="ECO:0000256" key="8">
    <source>
        <dbReference type="ARBA" id="ARBA00023204"/>
    </source>
</evidence>
<dbReference type="RefSeq" id="WP_143850391.1">
    <property type="nucleotide sequence ID" value="NZ_VLXZ01000016.1"/>
</dbReference>
<evidence type="ECO:0000313" key="13">
    <source>
        <dbReference type="EMBL" id="TSB44999.1"/>
    </source>
</evidence>
<dbReference type="HAMAP" id="MF_00148">
    <property type="entry name" value="UDG"/>
    <property type="match status" value="1"/>
</dbReference>
<evidence type="ECO:0000256" key="6">
    <source>
        <dbReference type="ARBA" id="ARBA00022763"/>
    </source>
</evidence>
<dbReference type="Proteomes" id="UP000318521">
    <property type="component" value="Unassembled WGS sequence"/>
</dbReference>
<reference evidence="13 14" key="1">
    <citation type="submission" date="2019-07" db="EMBL/GenBank/DDBJ databases">
        <authorList>
            <person name="Park Y.J."/>
            <person name="Jeong S.E."/>
            <person name="Jung H.S."/>
        </authorList>
    </citation>
    <scope>NUCLEOTIDE SEQUENCE [LARGE SCALE GENOMIC DNA]</scope>
    <source>
        <strain evidence="14">P16(2019)</strain>
    </source>
</reference>
<dbReference type="PANTHER" id="PTHR11264:SF0">
    <property type="entry name" value="URACIL-DNA GLYCOSYLASE"/>
    <property type="match status" value="1"/>
</dbReference>
<name>A0A553ZU38_9BACI</name>
<evidence type="ECO:0000313" key="14">
    <source>
        <dbReference type="Proteomes" id="UP000318521"/>
    </source>
</evidence>
<sequence length="222" mass="25296">MSVLHNSWNDLVGEEFNKPYYLKLREVLKDEYSNQTVYPPMHDLFNALHFTDYPDVKVVIIGQDPYHGPGQAHGLSFSVQPDVKVPPSLKNIYKELQTDLGITPPTHGYLEPWAKQGVLMLNTALSVRKGEPGSHRGLGWEHFTNKVIDCLNEREEPVCFLLWGRHAGEKGERVTNSRHLILTAPHPSPFSAYKGFFGSRPFSTINTWLTEQGMEPIQWELT</sequence>
<dbReference type="NCBIfam" id="NF003592">
    <property type="entry name" value="PRK05254.1-5"/>
    <property type="match status" value="1"/>
</dbReference>
<dbReference type="Pfam" id="PF03167">
    <property type="entry name" value="UDG"/>
    <property type="match status" value="1"/>
</dbReference>
<accession>A0A553ZU38</accession>
<feature type="domain" description="Uracil-DNA glycosylase-like" evidence="12">
    <location>
        <begin position="49"/>
        <end position="209"/>
    </location>
</feature>
<dbReference type="EC" id="3.2.2.27" evidence="4 9"/>
<dbReference type="InterPro" id="IPR002043">
    <property type="entry name" value="UDG_fam1"/>
</dbReference>
<evidence type="ECO:0000256" key="2">
    <source>
        <dbReference type="ARBA" id="ARBA00002631"/>
    </source>
</evidence>
<keyword evidence="7 9" id="KW-0378">Hydrolase</keyword>
<evidence type="ECO:0000256" key="7">
    <source>
        <dbReference type="ARBA" id="ARBA00022801"/>
    </source>
</evidence>
<evidence type="ECO:0000256" key="3">
    <source>
        <dbReference type="ARBA" id="ARBA00008184"/>
    </source>
</evidence>
<dbReference type="CDD" id="cd10027">
    <property type="entry name" value="UDG-F1-like"/>
    <property type="match status" value="1"/>
</dbReference>
<dbReference type="SMART" id="SM00986">
    <property type="entry name" value="UDG"/>
    <property type="match status" value="1"/>
</dbReference>
<evidence type="ECO:0000256" key="5">
    <source>
        <dbReference type="ARBA" id="ARBA00018429"/>
    </source>
</evidence>
<dbReference type="NCBIfam" id="NF003588">
    <property type="entry name" value="PRK05254.1-1"/>
    <property type="match status" value="1"/>
</dbReference>
<dbReference type="PROSITE" id="PS00130">
    <property type="entry name" value="U_DNA_GLYCOSYLASE"/>
    <property type="match status" value="1"/>
</dbReference>
<evidence type="ECO:0000256" key="10">
    <source>
        <dbReference type="PROSITE-ProRule" id="PRU10072"/>
    </source>
</evidence>
<evidence type="ECO:0000256" key="9">
    <source>
        <dbReference type="HAMAP-Rule" id="MF_00148"/>
    </source>
</evidence>
<proteinExistence type="inferred from homology"/>
<dbReference type="SMART" id="SM00987">
    <property type="entry name" value="UreE_C"/>
    <property type="match status" value="1"/>
</dbReference>
<dbReference type="AlphaFoldDB" id="A0A553ZU38"/>
<comment type="subcellular location">
    <subcellularLocation>
        <location evidence="9">Cytoplasm</location>
    </subcellularLocation>
</comment>
<dbReference type="NCBIfam" id="NF003589">
    <property type="entry name" value="PRK05254.1-2"/>
    <property type="match status" value="1"/>
</dbReference>